<protein>
    <recommendedName>
        <fullName evidence="3">BTB domain-containing protein</fullName>
    </recommendedName>
</protein>
<keyword evidence="2" id="KW-1185">Reference proteome</keyword>
<proteinExistence type="predicted"/>
<dbReference type="Proteomes" id="UP001470230">
    <property type="component" value="Unassembled WGS sequence"/>
</dbReference>
<dbReference type="InterPro" id="IPR011333">
    <property type="entry name" value="SKP1/BTB/POZ_sf"/>
</dbReference>
<comment type="caution">
    <text evidence="1">The sequence shown here is derived from an EMBL/GenBank/DDBJ whole genome shotgun (WGS) entry which is preliminary data.</text>
</comment>
<dbReference type="EMBL" id="JAPFFF010000009">
    <property type="protein sequence ID" value="KAK8883391.1"/>
    <property type="molecule type" value="Genomic_DNA"/>
</dbReference>
<evidence type="ECO:0000313" key="1">
    <source>
        <dbReference type="EMBL" id="KAK8883391.1"/>
    </source>
</evidence>
<dbReference type="Gene3D" id="3.30.710.10">
    <property type="entry name" value="Potassium Channel Kv1.1, Chain A"/>
    <property type="match status" value="1"/>
</dbReference>
<dbReference type="SUPFAM" id="SSF54695">
    <property type="entry name" value="POZ domain"/>
    <property type="match status" value="1"/>
</dbReference>
<name>A0ABR2JWZ6_9EUKA</name>
<sequence>MNKVNISISSKGLKNLEYLPIDKDFTFIVGDKLYPTFKIVACILSPSMIAVCLKNDPNMKEYKLPFDDPQGYFQIIMDIAYDHEYKIDLENCFFIYRVAKLFENKDLEEIANIETNSRVTDHNCFQLLLKMKESNFPQINQIETYISQNFDSLISQRLVYQKDQNNNTKQTIKLMDDLFNLPIDLFSLIFKNDHFKFQKKTYSLLKFILDQRPNFITEFKKVVFEHSGELSSQDLQDFVGYIDDDDFPMAGEIIKDAVMRYKPK</sequence>
<accession>A0ABR2JWZ6</accession>
<gene>
    <name evidence="1" type="ORF">M9Y10_046041</name>
</gene>
<organism evidence="1 2">
    <name type="scientific">Tritrichomonas musculus</name>
    <dbReference type="NCBI Taxonomy" id="1915356"/>
    <lineage>
        <taxon>Eukaryota</taxon>
        <taxon>Metamonada</taxon>
        <taxon>Parabasalia</taxon>
        <taxon>Tritrichomonadida</taxon>
        <taxon>Tritrichomonadidae</taxon>
        <taxon>Tritrichomonas</taxon>
    </lineage>
</organism>
<reference evidence="1 2" key="1">
    <citation type="submission" date="2024-04" db="EMBL/GenBank/DDBJ databases">
        <title>Tritrichomonas musculus Genome.</title>
        <authorList>
            <person name="Alves-Ferreira E."/>
            <person name="Grigg M."/>
            <person name="Lorenzi H."/>
            <person name="Galac M."/>
        </authorList>
    </citation>
    <scope>NUCLEOTIDE SEQUENCE [LARGE SCALE GENOMIC DNA]</scope>
    <source>
        <strain evidence="1 2">EAF2021</strain>
    </source>
</reference>
<evidence type="ECO:0000313" key="2">
    <source>
        <dbReference type="Proteomes" id="UP001470230"/>
    </source>
</evidence>
<evidence type="ECO:0008006" key="3">
    <source>
        <dbReference type="Google" id="ProtNLM"/>
    </source>
</evidence>